<accession>A0A2X0QUJ5</accession>
<gene>
    <name evidence="1" type="ORF">NITFAB_1453</name>
</gene>
<proteinExistence type="predicted"/>
<reference evidence="1" key="1">
    <citation type="submission" date="2018-05" db="EMBL/GenBank/DDBJ databases">
        <authorList>
            <person name="Lanie J.A."/>
            <person name="Ng W.-L."/>
            <person name="Kazmierczak K.M."/>
            <person name="Andrzejewski T.M."/>
            <person name="Davidsen T.M."/>
            <person name="Wayne K.J."/>
            <person name="Tettelin H."/>
            <person name="Glass J.I."/>
            <person name="Rusch D."/>
            <person name="Podicherti R."/>
            <person name="Tsui H.-C.T."/>
            <person name="Winkler M.E."/>
        </authorList>
    </citation>
    <scope>NUCLEOTIDE SEQUENCE</scope>
    <source>
        <strain evidence="1">KNB</strain>
    </source>
</reference>
<dbReference type="AlphaFoldDB" id="A0A2X0QUJ5"/>
<name>A0A2X0QUJ5_9PROT</name>
<evidence type="ECO:0000313" key="1">
    <source>
        <dbReference type="EMBL" id="SPS05863.1"/>
    </source>
</evidence>
<organism evidence="1">
    <name type="scientific">Candidatus Nitrotoga fabula</name>
    <dbReference type="NCBI Taxonomy" id="2182327"/>
    <lineage>
        <taxon>Bacteria</taxon>
        <taxon>Pseudomonadati</taxon>
        <taxon>Pseudomonadota</taxon>
        <taxon>Betaproteobacteria</taxon>
        <taxon>Nitrosomonadales</taxon>
        <taxon>Gallionellaceae</taxon>
        <taxon>Candidatus Nitrotoga</taxon>
    </lineage>
</organism>
<dbReference type="EMBL" id="LS423452">
    <property type="protein sequence ID" value="SPS05863.1"/>
    <property type="molecule type" value="Genomic_DNA"/>
</dbReference>
<protein>
    <submittedName>
        <fullName evidence="1">Uncharacterized protein</fullName>
    </submittedName>
</protein>
<sequence length="99" mass="11131">MAGDRYFDDVISTKLDSGMQSVLLDCFEYVMKTQAVILVREVVFHTTYFTTVEKRGGAGFVLHLPRSVPRIPGILAGRIYQWYPASGGNRPFGVRMAEQ</sequence>